<organism evidence="1 2">
    <name type="scientific">Dunaliella salina</name>
    <name type="common">Green alga</name>
    <name type="synonym">Protococcus salinus</name>
    <dbReference type="NCBI Taxonomy" id="3046"/>
    <lineage>
        <taxon>Eukaryota</taxon>
        <taxon>Viridiplantae</taxon>
        <taxon>Chlorophyta</taxon>
        <taxon>core chlorophytes</taxon>
        <taxon>Chlorophyceae</taxon>
        <taxon>CS clade</taxon>
        <taxon>Chlamydomonadales</taxon>
        <taxon>Dunaliellaceae</taxon>
        <taxon>Dunaliella</taxon>
    </lineage>
</organism>
<reference evidence="1" key="1">
    <citation type="submission" date="2017-08" db="EMBL/GenBank/DDBJ databases">
        <authorList>
            <person name="Polle J.E."/>
            <person name="Barry K."/>
            <person name="Cushman J."/>
            <person name="Schmutz J."/>
            <person name="Tran D."/>
            <person name="Hathwaick L.T."/>
            <person name="Yim W.C."/>
            <person name="Jenkins J."/>
            <person name="Mckie-Krisberg Z.M."/>
            <person name="Prochnik S."/>
            <person name="Lindquist E."/>
            <person name="Dockter R.B."/>
            <person name="Adam C."/>
            <person name="Molina H."/>
            <person name="Bunkerborg J."/>
            <person name="Jin E."/>
            <person name="Buchheim M."/>
            <person name="Magnuson J."/>
        </authorList>
    </citation>
    <scope>NUCLEOTIDE SEQUENCE</scope>
    <source>
        <strain evidence="1">CCAP 19/18</strain>
    </source>
</reference>
<proteinExistence type="predicted"/>
<protein>
    <recommendedName>
        <fullName evidence="3">PH domain-containing protein</fullName>
    </recommendedName>
</protein>
<keyword evidence="2" id="KW-1185">Reference proteome</keyword>
<accession>A0ABQ7G6C9</accession>
<comment type="caution">
    <text evidence="1">The sequence shown here is derived from an EMBL/GenBank/DDBJ whole genome shotgun (WGS) entry which is preliminary data.</text>
</comment>
<evidence type="ECO:0000313" key="1">
    <source>
        <dbReference type="EMBL" id="KAF5830160.1"/>
    </source>
</evidence>
<sequence length="120" mass="13007">MQAWDPKSSTWHKGLAVLTRSGFLHWVKGDVVDPGQEHRETFCLARCSFAKGEAPHISVEEAGWVGTHLGSSTLGTALMPYVPYAQARKATLQAPSVEECCEWAIAVREAIAVAAGKQTQ</sequence>
<evidence type="ECO:0008006" key="3">
    <source>
        <dbReference type="Google" id="ProtNLM"/>
    </source>
</evidence>
<dbReference type="EMBL" id="MU070072">
    <property type="protein sequence ID" value="KAF5830160.1"/>
    <property type="molecule type" value="Genomic_DNA"/>
</dbReference>
<dbReference type="Proteomes" id="UP000815325">
    <property type="component" value="Unassembled WGS sequence"/>
</dbReference>
<dbReference type="SUPFAM" id="SSF50729">
    <property type="entry name" value="PH domain-like"/>
    <property type="match status" value="1"/>
</dbReference>
<name>A0ABQ7G6C9_DUNSA</name>
<evidence type="ECO:0000313" key="2">
    <source>
        <dbReference type="Proteomes" id="UP000815325"/>
    </source>
</evidence>
<gene>
    <name evidence="1" type="ORF">DUNSADRAFT_14937</name>
</gene>